<dbReference type="InterPro" id="IPR001360">
    <property type="entry name" value="Glyco_hydro_1"/>
</dbReference>
<dbReference type="PANTHER" id="PTHR10353:SF139">
    <property type="entry name" value="6-PHOSPHO-BETA-GLUCOSIDASE GMUD"/>
    <property type="match status" value="1"/>
</dbReference>
<dbReference type="RefSeq" id="WP_075058301.1">
    <property type="nucleotide sequence ID" value="NZ_CP012357.1"/>
</dbReference>
<comment type="similarity">
    <text evidence="1 4">Belongs to the glycosyl hydrolase 1 family.</text>
</comment>
<accession>A0A0K1W1Z9</accession>
<organism evidence="5 6">
    <name type="scientific">Spiroplasma litorale</name>
    <dbReference type="NCBI Taxonomy" id="216942"/>
    <lineage>
        <taxon>Bacteria</taxon>
        <taxon>Bacillati</taxon>
        <taxon>Mycoplasmatota</taxon>
        <taxon>Mollicutes</taxon>
        <taxon>Entomoplasmatales</taxon>
        <taxon>Spiroplasmataceae</taxon>
        <taxon>Spiroplasma</taxon>
    </lineage>
</organism>
<dbReference type="AlphaFoldDB" id="A0A0K1W1Z9"/>
<protein>
    <submittedName>
        <fullName evidence="5">6-phospho-beta-glucosidase</fullName>
    </submittedName>
</protein>
<dbReference type="PATRIC" id="fig|216942.3.peg.571"/>
<sequence>MIKFAKDFLFGVSLSGPQTEGDKNKKNQSVMDYWFKIQPEDFYDRIGPNYTCDFYNNYKEHLKWLDVIGLEVYRTSIQWTRLIDDIYKCKINDDAKNFYLNYFKEIKKRKIKLVVNLHHFDIPKILLDNGGWENKETIYLFFQFAKICFELFEDIVDEWATFNEPLADVDSKYLYGWHYPKIKNFKRSIQVFYNMMVAHAKVVNYYKDNFKNKHNKITIILNVTPSYPRSNDIDDIKASDFNNMLITYSQLDLVLKGELSKELIVFLKENNLLPEYTKLELNEFKKHKIDYLSLNYYQPFRVMKKESKTIKNQIMPWSFYDHYEWPDRRVNPYRGWEIYPEGIYDIANLIKEKYNNFPWMISENGMGVQDEDRFRKDNIINDDYRIDFINEHLDWLKKAIDEGANCFGYSLWTFIDCWSWTNAYKNRYGLIEYDLDTQKTNIKKSGLYLKELIDSKNK</sequence>
<dbReference type="InterPro" id="IPR017853">
    <property type="entry name" value="GH"/>
</dbReference>
<proteinExistence type="inferred from homology"/>
<dbReference type="GO" id="GO:0008422">
    <property type="term" value="F:beta-glucosidase activity"/>
    <property type="evidence" value="ECO:0007669"/>
    <property type="project" value="TreeGrafter"/>
</dbReference>
<dbReference type="PRINTS" id="PR00131">
    <property type="entry name" value="GLHYDRLASE1"/>
</dbReference>
<dbReference type="OrthoDB" id="391810at2"/>
<dbReference type="PANTHER" id="PTHR10353">
    <property type="entry name" value="GLYCOSYL HYDROLASE"/>
    <property type="match status" value="1"/>
</dbReference>
<dbReference type="GO" id="GO:0016052">
    <property type="term" value="P:carbohydrate catabolic process"/>
    <property type="evidence" value="ECO:0007669"/>
    <property type="project" value="TreeGrafter"/>
</dbReference>
<evidence type="ECO:0000256" key="4">
    <source>
        <dbReference type="RuleBase" id="RU003690"/>
    </source>
</evidence>
<keyword evidence="2" id="KW-0378">Hydrolase</keyword>
<dbReference type="Proteomes" id="UP000067476">
    <property type="component" value="Chromosome"/>
</dbReference>
<dbReference type="GO" id="GO:0005829">
    <property type="term" value="C:cytosol"/>
    <property type="evidence" value="ECO:0007669"/>
    <property type="project" value="TreeGrafter"/>
</dbReference>
<keyword evidence="3" id="KW-0326">Glycosidase</keyword>
<dbReference type="SUPFAM" id="SSF51445">
    <property type="entry name" value="(Trans)glycosidases"/>
    <property type="match status" value="1"/>
</dbReference>
<dbReference type="STRING" id="216942.SLITO_v1c05670"/>
<evidence type="ECO:0000256" key="1">
    <source>
        <dbReference type="ARBA" id="ARBA00010838"/>
    </source>
</evidence>
<dbReference type="KEGG" id="sll:SLITO_v1c05670"/>
<dbReference type="Gene3D" id="3.20.20.80">
    <property type="entry name" value="Glycosidases"/>
    <property type="match status" value="1"/>
</dbReference>
<dbReference type="Pfam" id="PF00232">
    <property type="entry name" value="Glyco_hydro_1"/>
    <property type="match status" value="1"/>
</dbReference>
<evidence type="ECO:0000256" key="3">
    <source>
        <dbReference type="ARBA" id="ARBA00023295"/>
    </source>
</evidence>
<evidence type="ECO:0000313" key="6">
    <source>
        <dbReference type="Proteomes" id="UP000067476"/>
    </source>
</evidence>
<name>A0A0K1W1Z9_9MOLU</name>
<gene>
    <name evidence="5" type="primary">bglA</name>
    <name evidence="5" type="ORF">SLITO_v1c05670</name>
</gene>
<dbReference type="EMBL" id="CP012357">
    <property type="protein sequence ID" value="AKX34203.1"/>
    <property type="molecule type" value="Genomic_DNA"/>
</dbReference>
<dbReference type="FunFam" id="3.20.20.80:FF:000004">
    <property type="entry name" value="Beta-glucosidase 6-phospho-beta-glucosidase"/>
    <property type="match status" value="1"/>
</dbReference>
<evidence type="ECO:0000256" key="2">
    <source>
        <dbReference type="ARBA" id="ARBA00022801"/>
    </source>
</evidence>
<evidence type="ECO:0000313" key="5">
    <source>
        <dbReference type="EMBL" id="AKX34203.1"/>
    </source>
</evidence>
<reference evidence="5 6" key="1">
    <citation type="journal article" date="2015" name="Genome Announc.">
        <title>Complete Genome Sequence of Spiroplasma litorale TN-1T (DSM 21781), a Bacterium Isolated from a Green-Eyed Horsefly (Tabanus nigrovittatus).</title>
        <authorList>
            <person name="Lo W.S."/>
            <person name="Lai Y.C."/>
            <person name="Lien Y.W."/>
            <person name="Wang T.H."/>
            <person name="Kuo C.H."/>
        </authorList>
    </citation>
    <scope>NUCLEOTIDE SEQUENCE [LARGE SCALE GENOMIC DNA]</scope>
    <source>
        <strain evidence="5 6">TN-1</strain>
    </source>
</reference>
<keyword evidence="6" id="KW-1185">Reference proteome</keyword>